<keyword evidence="6" id="KW-0255">Endonuclease</keyword>
<evidence type="ECO:0000256" key="2">
    <source>
        <dbReference type="ARBA" id="ARBA00005300"/>
    </source>
</evidence>
<dbReference type="EMBL" id="BSRI01000002">
    <property type="protein sequence ID" value="GLV59972.1"/>
    <property type="molecule type" value="Genomic_DNA"/>
</dbReference>
<evidence type="ECO:0000313" key="9">
    <source>
        <dbReference type="EMBL" id="GLV59972.1"/>
    </source>
</evidence>
<keyword evidence="10" id="KW-1185">Reference proteome</keyword>
<evidence type="ECO:0000256" key="6">
    <source>
        <dbReference type="ARBA" id="ARBA00022759"/>
    </source>
</evidence>
<dbReference type="Gene3D" id="3.30.420.10">
    <property type="entry name" value="Ribonuclease H-like superfamily/Ribonuclease H"/>
    <property type="match status" value="1"/>
</dbReference>
<dbReference type="InterPro" id="IPR050092">
    <property type="entry name" value="RNase_H"/>
</dbReference>
<evidence type="ECO:0000313" key="10">
    <source>
        <dbReference type="Proteomes" id="UP001344906"/>
    </source>
</evidence>
<keyword evidence="4" id="KW-0540">Nuclease</keyword>
<dbReference type="PANTHER" id="PTHR10642:SF26">
    <property type="entry name" value="RIBONUCLEASE H1"/>
    <property type="match status" value="1"/>
</dbReference>
<evidence type="ECO:0000256" key="1">
    <source>
        <dbReference type="ARBA" id="ARBA00000077"/>
    </source>
</evidence>
<reference evidence="9 10" key="1">
    <citation type="submission" date="2023-02" db="EMBL/GenBank/DDBJ databases">
        <title>Dictyobacter halimunensis sp. nov., a new member of the class Ktedonobacteria from forest soil in a geothermal area.</title>
        <authorList>
            <person name="Rachmania M.K."/>
            <person name="Ningsih F."/>
            <person name="Sakai Y."/>
            <person name="Yabe S."/>
            <person name="Yokota A."/>
            <person name="Sjamsuridzal W."/>
        </authorList>
    </citation>
    <scope>NUCLEOTIDE SEQUENCE [LARGE SCALE GENOMIC DNA]</scope>
    <source>
        <strain evidence="9 10">S3.2.2.5</strain>
    </source>
</reference>
<evidence type="ECO:0000256" key="4">
    <source>
        <dbReference type="ARBA" id="ARBA00022722"/>
    </source>
</evidence>
<dbReference type="PROSITE" id="PS50879">
    <property type="entry name" value="RNASE_H_1"/>
    <property type="match status" value="1"/>
</dbReference>
<dbReference type="InterPro" id="IPR036397">
    <property type="entry name" value="RNaseH_sf"/>
</dbReference>
<organism evidence="9 10">
    <name type="scientific">Dictyobacter halimunensis</name>
    <dbReference type="NCBI Taxonomy" id="3026934"/>
    <lineage>
        <taxon>Bacteria</taxon>
        <taxon>Bacillati</taxon>
        <taxon>Chloroflexota</taxon>
        <taxon>Ktedonobacteria</taxon>
        <taxon>Ktedonobacterales</taxon>
        <taxon>Dictyobacteraceae</taxon>
        <taxon>Dictyobacter</taxon>
    </lineage>
</organism>
<comment type="catalytic activity">
    <reaction evidence="1">
        <text>Endonucleolytic cleavage to 5'-phosphomonoester.</text>
        <dbReference type="EC" id="3.1.26.4"/>
    </reaction>
</comment>
<evidence type="ECO:0000256" key="3">
    <source>
        <dbReference type="ARBA" id="ARBA00012180"/>
    </source>
</evidence>
<comment type="caution">
    <text evidence="9">The sequence shown here is derived from an EMBL/GenBank/DDBJ whole genome shotgun (WGS) entry which is preliminary data.</text>
</comment>
<evidence type="ECO:0000256" key="5">
    <source>
        <dbReference type="ARBA" id="ARBA00022723"/>
    </source>
</evidence>
<accession>A0ABQ6G5A4</accession>
<dbReference type="InterPro" id="IPR012337">
    <property type="entry name" value="RNaseH-like_sf"/>
</dbReference>
<dbReference type="EC" id="3.1.26.4" evidence="3"/>
<keyword evidence="7" id="KW-0378">Hydrolase</keyword>
<dbReference type="SUPFAM" id="SSF53098">
    <property type="entry name" value="Ribonuclease H-like"/>
    <property type="match status" value="1"/>
</dbReference>
<dbReference type="PANTHER" id="PTHR10642">
    <property type="entry name" value="RIBONUCLEASE H1"/>
    <property type="match status" value="1"/>
</dbReference>
<gene>
    <name evidence="9" type="ORF">KDH_67950</name>
</gene>
<proteinExistence type="inferred from homology"/>
<keyword evidence="5" id="KW-0479">Metal-binding</keyword>
<evidence type="ECO:0000256" key="7">
    <source>
        <dbReference type="ARBA" id="ARBA00022801"/>
    </source>
</evidence>
<feature type="domain" description="RNase H type-1" evidence="8">
    <location>
        <begin position="49"/>
        <end position="194"/>
    </location>
</feature>
<dbReference type="Pfam" id="PF00075">
    <property type="entry name" value="RNase_H"/>
    <property type="match status" value="1"/>
</dbReference>
<dbReference type="InterPro" id="IPR002156">
    <property type="entry name" value="RNaseH_domain"/>
</dbReference>
<sequence>MLNCTIHVISINTRKGCFGVSEIQASLEWSSILKAVLDIDVRSGLPGLDKSGVIAYTDGACIKNPGGPAGWSALLWAAVDAVGEQLPRQAPCVECYGHIPKSPTTTNNRAEISAVLAVLSIAPPTLPLTIYSDSEYTIKVATGVYQMKANPDLWEIYRQMLSYRKAKPKFIWVRGHAGHEQNERADYLAGLGAWNNNKDGFEHWQSSQTPEARSGLSSSQINTIRKQVQQLQAYVDTIDPDSGRVTQQERKFIADMTKRLRKNNFVPSDKQSSWLQKLVVKYHL</sequence>
<comment type="similarity">
    <text evidence="2">Belongs to the RNase H family.</text>
</comment>
<dbReference type="Proteomes" id="UP001344906">
    <property type="component" value="Unassembled WGS sequence"/>
</dbReference>
<protein>
    <recommendedName>
        <fullName evidence="3">ribonuclease H</fullName>
        <ecNumber evidence="3">3.1.26.4</ecNumber>
    </recommendedName>
</protein>
<evidence type="ECO:0000259" key="8">
    <source>
        <dbReference type="PROSITE" id="PS50879"/>
    </source>
</evidence>
<name>A0ABQ6G5A4_9CHLR</name>